<dbReference type="Pfam" id="PF16930">
    <property type="entry name" value="Porin_5"/>
    <property type="match status" value="1"/>
</dbReference>
<gene>
    <name evidence="2" type="ORF">SAJA_00280</name>
</gene>
<dbReference type="Proteomes" id="UP000285310">
    <property type="component" value="Unassembled WGS sequence"/>
</dbReference>
<name>A0A423Q2Y1_9GAMM</name>
<evidence type="ECO:0008006" key="4">
    <source>
        <dbReference type="Google" id="ProtNLM"/>
    </source>
</evidence>
<feature type="region of interest" description="Disordered" evidence="1">
    <location>
        <begin position="189"/>
        <end position="208"/>
    </location>
</feature>
<sequence length="465" mass="51747">MKQWYEGNIGRRRGRLGMAVAGLIVGVTAAYSPSVLAADDRLMQLIKIMRDNGSISQSQYEQLAAAKNTAPANQRDDAQPDLQVNEQRRRGGNSVVLPNTATNQFVPPENVKRLVEREKSFEDKINDKLDTFDWASKVHLSGDLRLRYEYDDDNARENLAGNNVGRHRGRLRYRLGVITDPIDKLEIGGGIASGGDDPRSTNQTFGDDFSSKPIRLNYAYAQYQFTDSLEAVGGKFRFGDYLWLTDDLIWDGDINPEGASVHYSFEEPNGATFANSGVWILQEFAANSSDPYLYYGQLGQHVHAGKYFASLAGSYYGYQNTAQPGTFDPDYAAGTNTTNQFQVVDVDGEVGASFGDHGKASIFSEYVRNVHSGINEDTGYAIGSKLAYDKFAFKYIFGDLDANVVPDVFPDSDRDHGATDMKGSEIEMGYALNTAIEFNLDYYNTERKSLDQDDQLVQADINFRF</sequence>
<dbReference type="OrthoDB" id="5372286at2"/>
<protein>
    <recommendedName>
        <fullName evidence="4">Porin</fullName>
    </recommendedName>
</protein>
<reference evidence="2 3" key="1">
    <citation type="submission" date="2013-10" db="EMBL/GenBank/DDBJ databases">
        <title>Salinisphaera japonica YTM-1 Genome Sequencing.</title>
        <authorList>
            <person name="Lai Q."/>
            <person name="Li C."/>
            <person name="Shao Z."/>
        </authorList>
    </citation>
    <scope>NUCLEOTIDE SEQUENCE [LARGE SCALE GENOMIC DNA]</scope>
    <source>
        <strain evidence="2 3">YTM-1</strain>
    </source>
</reference>
<keyword evidence="3" id="KW-1185">Reference proteome</keyword>
<dbReference type="AlphaFoldDB" id="A0A423Q2Y1"/>
<dbReference type="InterPro" id="IPR032638">
    <property type="entry name" value="Porin_5"/>
</dbReference>
<dbReference type="InParanoid" id="A0A423Q2Y1"/>
<accession>A0A423Q2Y1</accession>
<evidence type="ECO:0000313" key="2">
    <source>
        <dbReference type="EMBL" id="ROO32903.1"/>
    </source>
</evidence>
<dbReference type="RefSeq" id="WP_123656650.1">
    <property type="nucleotide sequence ID" value="NZ_AYKG01000001.1"/>
</dbReference>
<organism evidence="2 3">
    <name type="scientific">Salinisphaera japonica YTM-1</name>
    <dbReference type="NCBI Taxonomy" id="1209778"/>
    <lineage>
        <taxon>Bacteria</taxon>
        <taxon>Pseudomonadati</taxon>
        <taxon>Pseudomonadota</taxon>
        <taxon>Gammaproteobacteria</taxon>
        <taxon>Salinisphaerales</taxon>
        <taxon>Salinisphaeraceae</taxon>
        <taxon>Salinisphaera</taxon>
    </lineage>
</organism>
<comment type="caution">
    <text evidence="2">The sequence shown here is derived from an EMBL/GenBank/DDBJ whole genome shotgun (WGS) entry which is preliminary data.</text>
</comment>
<dbReference type="EMBL" id="AYKG01000001">
    <property type="protein sequence ID" value="ROO32903.1"/>
    <property type="molecule type" value="Genomic_DNA"/>
</dbReference>
<evidence type="ECO:0000313" key="3">
    <source>
        <dbReference type="Proteomes" id="UP000285310"/>
    </source>
</evidence>
<evidence type="ECO:0000256" key="1">
    <source>
        <dbReference type="SAM" id="MobiDB-lite"/>
    </source>
</evidence>
<proteinExistence type="predicted"/>